<dbReference type="InterPro" id="IPR032305">
    <property type="entry name" value="GTP-bd_M"/>
</dbReference>
<dbReference type="Gene3D" id="3.40.50.11060">
    <property type="entry name" value="GTPase HflX, N-terminal domain"/>
    <property type="match status" value="1"/>
</dbReference>
<dbReference type="Gene3D" id="6.10.250.2860">
    <property type="match status" value="1"/>
</dbReference>
<dbReference type="InterPro" id="IPR025121">
    <property type="entry name" value="GTPase_HflX_N"/>
</dbReference>
<evidence type="ECO:0000256" key="4">
    <source>
        <dbReference type="ARBA" id="ARBA00023134"/>
    </source>
</evidence>
<dbReference type="HAMAP" id="MF_00900">
    <property type="entry name" value="GTPase_HflX"/>
    <property type="match status" value="1"/>
</dbReference>
<dbReference type="PANTHER" id="PTHR10229:SF0">
    <property type="entry name" value="GTP-BINDING PROTEIN 6-RELATED"/>
    <property type="match status" value="1"/>
</dbReference>
<dbReference type="CDD" id="cd01878">
    <property type="entry name" value="HflX"/>
    <property type="match status" value="1"/>
</dbReference>
<evidence type="ECO:0000256" key="1">
    <source>
        <dbReference type="ARBA" id="ARBA00022723"/>
    </source>
</evidence>
<evidence type="ECO:0000256" key="3">
    <source>
        <dbReference type="ARBA" id="ARBA00022842"/>
    </source>
</evidence>
<sequence>MHRRIPLDKNLSPRVLVIGVKSSKSENIDFDVLELASLCKTQNDDVVGTYFINNREIVASTFISISKIEEIKRIAEKNSVDKLVFNVDLARRQKNNIMKMTRLDVQDRHEVILNIFYEHAKTRIAKIEIELARLKFEYSKLIGAYENLSRTGGGIGTRGPGEQKIEYRRRELRQRIRILNTKLEEIKKNKKIQSKKRQKEFKCVLIGYTNSGKTSILRRLTDYHARIKDELFATLDPVTKILKFKNNDICLVTDTIGFIRNIPPELINSFYETLSEIKDADLKLHIVDISSPYYMEQINTVNEVSKKLGFGQDSILVFNKIDLVYDENILKRVLEKYPGAIFVSAKKNMNMDKIVDEIYTKYNKIFKEKRIPLDKCGEVVIKLQNKIHMNIVYENEVCIIRYRKIYHSMIEETLNDID</sequence>
<dbReference type="AlphaFoldDB" id="A0A660S8U8"/>
<feature type="binding site" evidence="6">
    <location>
        <begin position="344"/>
        <end position="346"/>
    </location>
    <ligand>
        <name>GTP</name>
        <dbReference type="ChEBI" id="CHEBI:37565"/>
    </ligand>
</feature>
<evidence type="ECO:0000259" key="9">
    <source>
        <dbReference type="PROSITE" id="PS51705"/>
    </source>
</evidence>
<feature type="binding site" evidence="7">
    <location>
        <position position="214"/>
    </location>
    <ligand>
        <name>Mg(2+)</name>
        <dbReference type="ChEBI" id="CHEBI:18420"/>
    </ligand>
</feature>
<dbReference type="PIRSF" id="PIRSF006809">
    <property type="entry name" value="GTP-binding_hflX_prd"/>
    <property type="match status" value="1"/>
</dbReference>
<dbReference type="Pfam" id="PF01926">
    <property type="entry name" value="MMR_HSR1"/>
    <property type="match status" value="1"/>
</dbReference>
<evidence type="ECO:0000256" key="5">
    <source>
        <dbReference type="HAMAP-Rule" id="MF_00900"/>
    </source>
</evidence>
<dbReference type="PANTHER" id="PTHR10229">
    <property type="entry name" value="GTP-BINDING PROTEIN HFLX"/>
    <property type="match status" value="1"/>
</dbReference>
<feature type="binding site" evidence="6">
    <location>
        <begin position="254"/>
        <end position="257"/>
    </location>
    <ligand>
        <name>GTP</name>
        <dbReference type="ChEBI" id="CHEBI:37565"/>
    </ligand>
</feature>
<feature type="domain" description="Hflx-type G" evidence="9">
    <location>
        <begin position="201"/>
        <end position="366"/>
    </location>
</feature>
<dbReference type="GO" id="GO:0005525">
    <property type="term" value="F:GTP binding"/>
    <property type="evidence" value="ECO:0007669"/>
    <property type="project" value="UniProtKB-UniRule"/>
</dbReference>
<feature type="binding site" evidence="6">
    <location>
        <begin position="207"/>
        <end position="214"/>
    </location>
    <ligand>
        <name>GTP</name>
        <dbReference type="ChEBI" id="CHEBI:37565"/>
    </ligand>
</feature>
<evidence type="ECO:0000313" key="11">
    <source>
        <dbReference type="Proteomes" id="UP000282321"/>
    </source>
</evidence>
<organism evidence="10 11">
    <name type="scientific">candidate division TA06 bacterium</name>
    <dbReference type="NCBI Taxonomy" id="2250710"/>
    <lineage>
        <taxon>Bacteria</taxon>
        <taxon>Bacteria division TA06</taxon>
    </lineage>
</organism>
<dbReference type="InterPro" id="IPR016496">
    <property type="entry name" value="GTPase_HflX"/>
</dbReference>
<accession>A0A660S8U8</accession>
<dbReference type="SUPFAM" id="SSF52540">
    <property type="entry name" value="P-loop containing nucleoside triphosphate hydrolases"/>
    <property type="match status" value="1"/>
</dbReference>
<dbReference type="InterPro" id="IPR027417">
    <property type="entry name" value="P-loop_NTPase"/>
</dbReference>
<dbReference type="GO" id="GO:0043022">
    <property type="term" value="F:ribosome binding"/>
    <property type="evidence" value="ECO:0007669"/>
    <property type="project" value="TreeGrafter"/>
</dbReference>
<dbReference type="Pfam" id="PF16360">
    <property type="entry name" value="GTP-bdg_M"/>
    <property type="match status" value="1"/>
</dbReference>
<feature type="binding site" evidence="6">
    <location>
        <begin position="319"/>
        <end position="322"/>
    </location>
    <ligand>
        <name>GTP</name>
        <dbReference type="ChEBI" id="CHEBI:37565"/>
    </ligand>
</feature>
<comment type="subunit">
    <text evidence="5">Monomer. Associates with the 50S ribosomal subunit.</text>
</comment>
<comment type="cofactor">
    <cofactor evidence="7">
        <name>Mg(2+)</name>
        <dbReference type="ChEBI" id="CHEBI:18420"/>
    </cofactor>
</comment>
<evidence type="ECO:0000313" key="10">
    <source>
        <dbReference type="EMBL" id="RKX66725.1"/>
    </source>
</evidence>
<dbReference type="EMBL" id="QNBC01000034">
    <property type="protein sequence ID" value="RKX66725.1"/>
    <property type="molecule type" value="Genomic_DNA"/>
</dbReference>
<dbReference type="Proteomes" id="UP000282321">
    <property type="component" value="Unassembled WGS sequence"/>
</dbReference>
<feature type="coiled-coil region" evidence="8">
    <location>
        <begin position="169"/>
        <end position="196"/>
    </location>
</feature>
<dbReference type="Pfam" id="PF13167">
    <property type="entry name" value="GTP-bdg_N"/>
    <property type="match status" value="1"/>
</dbReference>
<dbReference type="InterPro" id="IPR006073">
    <property type="entry name" value="GTP-bd"/>
</dbReference>
<keyword evidence="2 5" id="KW-0547">Nucleotide-binding</keyword>
<gene>
    <name evidence="5 10" type="primary">hflX</name>
    <name evidence="10" type="ORF">DRP44_03485</name>
</gene>
<evidence type="ECO:0000256" key="8">
    <source>
        <dbReference type="SAM" id="Coils"/>
    </source>
</evidence>
<evidence type="ECO:0000256" key="2">
    <source>
        <dbReference type="ARBA" id="ARBA00022741"/>
    </source>
</evidence>
<name>A0A660S8U8_UNCT6</name>
<dbReference type="GO" id="GO:0046872">
    <property type="term" value="F:metal ion binding"/>
    <property type="evidence" value="ECO:0007669"/>
    <property type="project" value="UniProtKB-KW"/>
</dbReference>
<comment type="subcellular location">
    <subcellularLocation>
        <location evidence="5">Cytoplasm</location>
    </subcellularLocation>
    <text evidence="5">May associate with membranes.</text>
</comment>
<keyword evidence="8" id="KW-0175">Coiled coil</keyword>
<dbReference type="InterPro" id="IPR030394">
    <property type="entry name" value="G_HFLX_dom"/>
</dbReference>
<keyword evidence="5" id="KW-0963">Cytoplasm</keyword>
<dbReference type="GO" id="GO:0003924">
    <property type="term" value="F:GTPase activity"/>
    <property type="evidence" value="ECO:0007669"/>
    <property type="project" value="UniProtKB-UniRule"/>
</dbReference>
<comment type="function">
    <text evidence="5">GTPase that associates with the 50S ribosomal subunit and may have a role during protein synthesis or ribosome biogenesis.</text>
</comment>
<feature type="binding site" evidence="7">
    <location>
        <position position="234"/>
    </location>
    <ligand>
        <name>Mg(2+)</name>
        <dbReference type="ChEBI" id="CHEBI:18420"/>
    </ligand>
</feature>
<dbReference type="PRINTS" id="PR00326">
    <property type="entry name" value="GTP1OBG"/>
</dbReference>
<protein>
    <recommendedName>
        <fullName evidence="5">GTPase HflX</fullName>
    </recommendedName>
    <alternativeName>
        <fullName evidence="5">GTP-binding protein HflX</fullName>
    </alternativeName>
</protein>
<reference evidence="10 11" key="1">
    <citation type="submission" date="2018-06" db="EMBL/GenBank/DDBJ databases">
        <title>Extensive metabolic versatility and redundancy in microbially diverse, dynamic hydrothermal sediments.</title>
        <authorList>
            <person name="Dombrowski N."/>
            <person name="Teske A."/>
            <person name="Baker B.J."/>
        </authorList>
    </citation>
    <scope>NUCLEOTIDE SEQUENCE [LARGE SCALE GENOMIC DNA]</scope>
    <source>
        <strain evidence="10">B35_G9</strain>
    </source>
</reference>
<dbReference type="Gene3D" id="3.40.50.300">
    <property type="entry name" value="P-loop containing nucleotide triphosphate hydrolases"/>
    <property type="match status" value="1"/>
</dbReference>
<keyword evidence="4 5" id="KW-0342">GTP-binding</keyword>
<dbReference type="InterPro" id="IPR042108">
    <property type="entry name" value="GTPase_HflX_N_sf"/>
</dbReference>
<evidence type="ECO:0000256" key="6">
    <source>
        <dbReference type="PIRSR" id="PIRSR006809-1"/>
    </source>
</evidence>
<keyword evidence="1 7" id="KW-0479">Metal-binding</keyword>
<evidence type="ECO:0000256" key="7">
    <source>
        <dbReference type="PIRSR" id="PIRSR006809-2"/>
    </source>
</evidence>
<comment type="caution">
    <text evidence="10">The sequence shown here is derived from an EMBL/GenBank/DDBJ whole genome shotgun (WGS) entry which is preliminary data.</text>
</comment>
<dbReference type="PROSITE" id="PS51705">
    <property type="entry name" value="G_HFLX"/>
    <property type="match status" value="1"/>
</dbReference>
<keyword evidence="3 7" id="KW-0460">Magnesium</keyword>
<proteinExistence type="inferred from homology"/>
<dbReference type="GO" id="GO:0005737">
    <property type="term" value="C:cytoplasm"/>
    <property type="evidence" value="ECO:0007669"/>
    <property type="project" value="UniProtKB-SubCell"/>
</dbReference>
<feature type="binding site" evidence="6">
    <location>
        <begin position="232"/>
        <end position="236"/>
    </location>
    <ligand>
        <name>GTP</name>
        <dbReference type="ChEBI" id="CHEBI:37565"/>
    </ligand>
</feature>
<comment type="similarity">
    <text evidence="5">Belongs to the TRAFAC class OBG-HflX-like GTPase superfamily. HflX GTPase family.</text>
</comment>
<dbReference type="NCBIfam" id="TIGR03156">
    <property type="entry name" value="GTP_HflX"/>
    <property type="match status" value="1"/>
</dbReference>